<dbReference type="Gene3D" id="3.10.180.10">
    <property type="entry name" value="2,3-Dihydroxybiphenyl 1,2-Dioxygenase, domain 1"/>
    <property type="match status" value="2"/>
</dbReference>
<dbReference type="Pfam" id="PF00903">
    <property type="entry name" value="Glyoxalase"/>
    <property type="match status" value="2"/>
</dbReference>
<dbReference type="SUPFAM" id="SSF54593">
    <property type="entry name" value="Glyoxalase/Bleomycin resistance protein/Dihydroxybiphenyl dioxygenase"/>
    <property type="match status" value="2"/>
</dbReference>
<feature type="region of interest" description="Disordered" evidence="1">
    <location>
        <begin position="47"/>
        <end position="120"/>
    </location>
</feature>
<evidence type="ECO:0000259" key="2">
    <source>
        <dbReference type="PROSITE" id="PS51819"/>
    </source>
</evidence>
<feature type="compositionally biased region" description="Gly residues" evidence="1">
    <location>
        <begin position="57"/>
        <end position="68"/>
    </location>
</feature>
<proteinExistence type="predicted"/>
<reference evidence="4" key="2">
    <citation type="journal article" date="2010" name="Stand. Genomic Sci.">
        <title>Complete genome sequence of Thermaerobacter marianensis type strain (7p75aT).</title>
        <authorList>
            <person name="Han C."/>
            <person name="Gu W."/>
            <person name="Zhang X."/>
            <person name="Lapidus A."/>
            <person name="Nolan M."/>
            <person name="Copeland A."/>
            <person name="Lucas S."/>
            <person name="Glavina Del Rio T."/>
            <person name="Tice H."/>
            <person name="Cheng J."/>
            <person name="Tapia R."/>
            <person name="Goodwin L."/>
            <person name="Pitluck S."/>
            <person name="Pagani I."/>
            <person name="Ivanova N."/>
            <person name="Mavromatis K."/>
            <person name="Mikhailova N."/>
            <person name="Pati A."/>
            <person name="Chen A."/>
            <person name="Palaniappan K."/>
            <person name="Land M."/>
            <person name="Hauser L."/>
            <person name="Chang Y."/>
            <person name="Jeffries C."/>
            <person name="Schneider S."/>
            <person name="Rohde M."/>
            <person name="Goker M."/>
            <person name="Pukall R."/>
            <person name="Woyke T."/>
            <person name="Bristow J."/>
            <person name="Eisen J."/>
            <person name="Markowitz V."/>
            <person name="Hugenholtz P."/>
            <person name="Kyrpides N."/>
            <person name="Klenk H."/>
            <person name="Detter J."/>
        </authorList>
    </citation>
    <scope>NUCLEOTIDE SEQUENCE [LARGE SCALE GENOMIC DNA]</scope>
    <source>
        <strain evidence="4">ATCC 700841 / DSM 12885 / JCM 10246 / 7p75a</strain>
    </source>
</reference>
<dbReference type="AlphaFoldDB" id="E6SG92"/>
<keyword evidence="4" id="KW-1185">Reference proteome</keyword>
<dbReference type="eggNOG" id="COG2514">
    <property type="taxonomic scope" value="Bacteria"/>
</dbReference>
<organism evidence="3 4">
    <name type="scientific">Thermaerobacter marianensis (strain ATCC 700841 / DSM 12885 / JCM 10246 / 7p75a)</name>
    <dbReference type="NCBI Taxonomy" id="644966"/>
    <lineage>
        <taxon>Bacteria</taxon>
        <taxon>Bacillati</taxon>
        <taxon>Bacillota</taxon>
        <taxon>Clostridia</taxon>
        <taxon>Eubacteriales</taxon>
        <taxon>Clostridiales Family XVII. Incertae Sedis</taxon>
        <taxon>Thermaerobacter</taxon>
    </lineage>
</organism>
<dbReference type="HOGENOM" id="CLU_059557_0_0_9"/>
<feature type="compositionally biased region" description="Low complexity" evidence="1">
    <location>
        <begin position="47"/>
        <end position="56"/>
    </location>
</feature>
<dbReference type="Proteomes" id="UP000008915">
    <property type="component" value="Chromosome"/>
</dbReference>
<gene>
    <name evidence="3" type="ordered locus">Tmar_0386</name>
</gene>
<evidence type="ECO:0000313" key="4">
    <source>
        <dbReference type="Proteomes" id="UP000008915"/>
    </source>
</evidence>
<sequence>MNHSPTPQAALPADIRLGPVYLRVRQLARVLPFYRDLLGLVPSPAPGVAGSTAGAASQGGAGTPGGAAAGDAGRVGTADHAGGLGRTGDAGVPEGSQSPAGPPRPVASAPGNGSSHPPVWLAAAAGGPPLLCLEESPGAPPRPPRTTGLYHVALLYPGRADLARAFLRLVQGRWRFQGFADHGVSEAIYLADPEGNGLELYADRPRDQWPRRNGGIAMYTAPLDLEDLVAAAGGTRPDAGPDGAGDPPRGPVVGHVHLQVSRLQTVEAFYCGVLGFEVTQRDFPGALFVAAGGYHHHLGLNVWAGEGAPPPPPGAAGLAGFTIQLPTAADLKAVLDRARAAGHEAEPSPRGWVLRDPDGIPVFLTT</sequence>
<name>E6SG92_THEM7</name>
<dbReference type="PANTHER" id="PTHR43279:SF1">
    <property type="entry name" value="CATECHOL-2,3-DIOXYGENASE"/>
    <property type="match status" value="1"/>
</dbReference>
<dbReference type="EMBL" id="CP002344">
    <property type="protein sequence ID" value="ADU50509.1"/>
    <property type="molecule type" value="Genomic_DNA"/>
</dbReference>
<dbReference type="RefSeq" id="WP_013494814.1">
    <property type="nucleotide sequence ID" value="NC_014831.1"/>
</dbReference>
<dbReference type="STRING" id="644966.Tmar_0386"/>
<feature type="compositionally biased region" description="Low complexity" evidence="1">
    <location>
        <begin position="69"/>
        <end position="78"/>
    </location>
</feature>
<evidence type="ECO:0000256" key="1">
    <source>
        <dbReference type="SAM" id="MobiDB-lite"/>
    </source>
</evidence>
<dbReference type="PROSITE" id="PS51819">
    <property type="entry name" value="VOC"/>
    <property type="match status" value="1"/>
</dbReference>
<feature type="domain" description="VOC" evidence="2">
    <location>
        <begin position="252"/>
        <end position="366"/>
    </location>
</feature>
<dbReference type="InterPro" id="IPR004360">
    <property type="entry name" value="Glyas_Fos-R_dOase_dom"/>
</dbReference>
<protein>
    <submittedName>
        <fullName evidence="3">Glyoxalase/bleomycin resistance protein/dioxygenase</fullName>
    </submittedName>
</protein>
<dbReference type="KEGG" id="tmr:Tmar_0386"/>
<accession>E6SG92</accession>
<dbReference type="OrthoDB" id="9792626at2"/>
<reference evidence="3 4" key="1">
    <citation type="journal article" date="2010" name="Stand. Genomic Sci.">
        <title>Complete genome sequence of Thermaerobacter marianensis type strain (7p75a).</title>
        <authorList>
            <person name="Han C."/>
            <person name="Gu W."/>
            <person name="Zhang X."/>
            <person name="Lapidus A."/>
            <person name="Nolan M."/>
            <person name="Copeland A."/>
            <person name="Lucas S."/>
            <person name="Del Rio T.G."/>
            <person name="Tice H."/>
            <person name="Cheng J.F."/>
            <person name="Tapia R."/>
            <person name="Goodwin L."/>
            <person name="Pitluck S."/>
            <person name="Pagani I."/>
            <person name="Ivanova N."/>
            <person name="Mavromatis K."/>
            <person name="Mikhailova N."/>
            <person name="Pati A."/>
            <person name="Chen A."/>
            <person name="Palaniappan K."/>
            <person name="Land M."/>
            <person name="Hauser L."/>
            <person name="Chang Y.J."/>
            <person name="Jeffries C.D."/>
            <person name="Schneider S."/>
            <person name="Rohde M."/>
            <person name="Goker M."/>
            <person name="Pukall R."/>
            <person name="Woyke T."/>
            <person name="Bristow J."/>
            <person name="Eisen J.A."/>
            <person name="Markowitz V."/>
            <person name="Hugenholtz P."/>
            <person name="Kyrpides N.C."/>
            <person name="Klenk H.P."/>
            <person name="Detter J.C."/>
        </authorList>
    </citation>
    <scope>NUCLEOTIDE SEQUENCE [LARGE SCALE GENOMIC DNA]</scope>
    <source>
        <strain evidence="4">ATCC 700841 / DSM 12885 / JCM 10246 / 7p75a</strain>
    </source>
</reference>
<dbReference type="InterPro" id="IPR029068">
    <property type="entry name" value="Glyas_Bleomycin-R_OHBP_Dase"/>
</dbReference>
<dbReference type="InterPro" id="IPR037523">
    <property type="entry name" value="VOC_core"/>
</dbReference>
<evidence type="ECO:0000313" key="3">
    <source>
        <dbReference type="EMBL" id="ADU50509.1"/>
    </source>
</evidence>
<dbReference type="PANTHER" id="PTHR43279">
    <property type="entry name" value="CATECHOL-2,3-DIOXYGENASE"/>
    <property type="match status" value="1"/>
</dbReference>